<dbReference type="PANTHER" id="PTHR32251">
    <property type="entry name" value="3-OXO-5-ALPHA-STEROID 4-DEHYDROGENASE"/>
    <property type="match status" value="1"/>
</dbReference>
<protein>
    <submittedName>
        <fullName evidence="2">Uncharacterized protein</fullName>
    </submittedName>
</protein>
<gene>
    <name evidence="2" type="ORF">B1806_08840</name>
</gene>
<proteinExistence type="predicted"/>
<dbReference type="GO" id="GO:0016020">
    <property type="term" value="C:membrane"/>
    <property type="evidence" value="ECO:0007669"/>
    <property type="project" value="TreeGrafter"/>
</dbReference>
<keyword evidence="1" id="KW-0812">Transmembrane</keyword>
<feature type="transmembrane region" description="Helical" evidence="1">
    <location>
        <begin position="54"/>
        <end position="81"/>
    </location>
</feature>
<dbReference type="AlphaFoldDB" id="A0A4S3KNJ4"/>
<dbReference type="PROSITE" id="PS50244">
    <property type="entry name" value="S5A_REDUCTASE"/>
    <property type="match status" value="1"/>
</dbReference>
<feature type="transmembrane region" description="Helical" evidence="1">
    <location>
        <begin position="30"/>
        <end position="48"/>
    </location>
</feature>
<feature type="transmembrane region" description="Helical" evidence="1">
    <location>
        <begin position="131"/>
        <end position="151"/>
    </location>
</feature>
<evidence type="ECO:0000313" key="2">
    <source>
        <dbReference type="EMBL" id="THD10380.1"/>
    </source>
</evidence>
<dbReference type="PANTHER" id="PTHR32251:SF23">
    <property type="entry name" value="3-OXO-5-ALPHA-STEROID 4-DEHYDROGENASE (DUF1295)"/>
    <property type="match status" value="1"/>
</dbReference>
<dbReference type="EMBL" id="MWQO01000029">
    <property type="protein sequence ID" value="THD10380.1"/>
    <property type="molecule type" value="Genomic_DNA"/>
</dbReference>
<comment type="caution">
    <text evidence="2">The sequence shown here is derived from an EMBL/GenBank/DDBJ whole genome shotgun (WGS) entry which is preliminary data.</text>
</comment>
<dbReference type="Pfam" id="PF06966">
    <property type="entry name" value="DUF1295"/>
    <property type="match status" value="1"/>
</dbReference>
<dbReference type="InterPro" id="IPR010721">
    <property type="entry name" value="UstE-like"/>
</dbReference>
<keyword evidence="1" id="KW-0472">Membrane</keyword>
<keyword evidence="1" id="KW-1133">Transmembrane helix</keyword>
<keyword evidence="3" id="KW-1185">Reference proteome</keyword>
<accession>A0A4S3KNJ4</accession>
<evidence type="ECO:0000313" key="3">
    <source>
        <dbReference type="Proteomes" id="UP000307749"/>
    </source>
</evidence>
<dbReference type="Proteomes" id="UP000307749">
    <property type="component" value="Unassembled WGS sequence"/>
</dbReference>
<dbReference type="STRING" id="993689.GCA_002077135_02954"/>
<sequence length="264" mass="30684">MSDVFWVWLASALCMAGGWWLQVRTRNAGIVDVIWSATMSASALYYATIGPGGLMARFLVATLGGFWGFRLAMHLLVRVLNEHEDGRYRYLREHWRGHQGKFFLFFQFQALLTAMFSLPFMAAAQNPAMRITPLMMIAIVVWLISIGGEALSDRQLAEFRAEPANRGRTCRAGLWRYSRHPNYFFEWLHWFTYVLLAWGAGLFWLAWIGPVLMLISLRWVTGIPFVEAQALRSRPDDYREYQRNTSIFFPWFPAKSKPQQRRQA</sequence>
<organism evidence="2 3">
    <name type="scientific">Metallibacterium scheffleri</name>
    <dbReference type="NCBI Taxonomy" id="993689"/>
    <lineage>
        <taxon>Bacteria</taxon>
        <taxon>Pseudomonadati</taxon>
        <taxon>Pseudomonadota</taxon>
        <taxon>Gammaproteobacteria</taxon>
        <taxon>Lysobacterales</taxon>
        <taxon>Rhodanobacteraceae</taxon>
        <taxon>Metallibacterium</taxon>
    </lineage>
</organism>
<name>A0A4S3KNJ4_9GAMM</name>
<evidence type="ECO:0000256" key="1">
    <source>
        <dbReference type="SAM" id="Phobius"/>
    </source>
</evidence>
<dbReference type="RefSeq" id="WP_081130021.1">
    <property type="nucleotide sequence ID" value="NZ_DAHXOC010000007.1"/>
</dbReference>
<dbReference type="OrthoDB" id="9779233at2"/>
<feature type="transmembrane region" description="Helical" evidence="1">
    <location>
        <begin position="187"/>
        <end position="209"/>
    </location>
</feature>
<feature type="transmembrane region" description="Helical" evidence="1">
    <location>
        <begin position="102"/>
        <end position="125"/>
    </location>
</feature>
<reference evidence="2 3" key="1">
    <citation type="submission" date="2017-02" db="EMBL/GenBank/DDBJ databases">
        <title>Whole genome sequencing of Metallibacterium scheffleri DSM 24874 (T).</title>
        <authorList>
            <person name="Kumar S."/>
            <person name="Patil P."/>
            <person name="Patil P.B."/>
        </authorList>
    </citation>
    <scope>NUCLEOTIDE SEQUENCE [LARGE SCALE GENOMIC DNA]</scope>
    <source>
        <strain evidence="2 3">DSM 24874</strain>
    </source>
</reference>
<dbReference type="Gene3D" id="1.20.120.1630">
    <property type="match status" value="1"/>
</dbReference>
<feature type="transmembrane region" description="Helical" evidence="1">
    <location>
        <begin position="6"/>
        <end position="23"/>
    </location>
</feature>